<keyword evidence="2" id="KW-0808">Transferase</keyword>
<dbReference type="InterPro" id="IPR004147">
    <property type="entry name" value="ABC1_dom"/>
</dbReference>
<organism evidence="6">
    <name type="scientific">Odontella aurita</name>
    <dbReference type="NCBI Taxonomy" id="265563"/>
    <lineage>
        <taxon>Eukaryota</taxon>
        <taxon>Sar</taxon>
        <taxon>Stramenopiles</taxon>
        <taxon>Ochrophyta</taxon>
        <taxon>Bacillariophyta</taxon>
        <taxon>Mediophyceae</taxon>
        <taxon>Biddulphiophycidae</taxon>
        <taxon>Eupodiscales</taxon>
        <taxon>Odontellaceae</taxon>
        <taxon>Odontella</taxon>
    </lineage>
</organism>
<keyword evidence="3" id="KW-0547">Nucleotide-binding</keyword>
<dbReference type="PANTHER" id="PTHR43851:SF3">
    <property type="entry name" value="COENZYME Q8"/>
    <property type="match status" value="1"/>
</dbReference>
<dbReference type="Pfam" id="PF03109">
    <property type="entry name" value="ABC1"/>
    <property type="match status" value="1"/>
</dbReference>
<accession>A0A7S4J0P2</accession>
<sequence length="374" mass="42610">MLSIKDSPMPPPPLVRALEQVRRGADAMPRHQLEQVMEEELGSGWRERLAHFDDAPFAAASIGQVHRAKLGDAPDGLVAMKVQYPGVADSIDSDLNNLTMLMNVTGMVPPGLFLEEVVRVGRMELKAECDYVREMDNQRRFKSLVENDEDLVRDRVTVPDVIEDLTTSRVITSEFVRGGTIDKVVKMEQEERNRIGRAILRLTIRELFEWRFMQTDPNWGNFLYDVGDRSTHLIDFGAAREFDKGFVDGYLKIVWANAQRDEETLMDESHRMGFLTGEENDIMLEAHRLSGFTVGEPFASNEPYDFRRSNISARISKHSSAFLQHRLTPPPEEVYTLHRKLAGAYNLCIRLGAVFPCRDLLEEVMLDYSFDGDA</sequence>
<evidence type="ECO:0000313" key="6">
    <source>
        <dbReference type="EMBL" id="CAE2246156.1"/>
    </source>
</evidence>
<evidence type="ECO:0000259" key="5">
    <source>
        <dbReference type="Pfam" id="PF03109"/>
    </source>
</evidence>
<dbReference type="GO" id="GO:0016740">
    <property type="term" value="F:transferase activity"/>
    <property type="evidence" value="ECO:0007669"/>
    <property type="project" value="UniProtKB-KW"/>
</dbReference>
<dbReference type="InterPro" id="IPR011009">
    <property type="entry name" value="Kinase-like_dom_sf"/>
</dbReference>
<gene>
    <name evidence="6" type="ORF">OAUR00152_LOCUS18849</name>
</gene>
<evidence type="ECO:0000256" key="1">
    <source>
        <dbReference type="ARBA" id="ARBA00009670"/>
    </source>
</evidence>
<dbReference type="InterPro" id="IPR034646">
    <property type="entry name" value="ADCK3_dom"/>
</dbReference>
<proteinExistence type="inferred from homology"/>
<dbReference type="CDD" id="cd13970">
    <property type="entry name" value="ABC1_ADCK3"/>
    <property type="match status" value="1"/>
</dbReference>
<evidence type="ECO:0000256" key="2">
    <source>
        <dbReference type="ARBA" id="ARBA00022679"/>
    </source>
</evidence>
<dbReference type="EMBL" id="HBKQ01027875">
    <property type="protein sequence ID" value="CAE2246156.1"/>
    <property type="molecule type" value="Transcribed_RNA"/>
</dbReference>
<dbReference type="AlphaFoldDB" id="A0A7S4J0P2"/>
<evidence type="ECO:0000256" key="3">
    <source>
        <dbReference type="ARBA" id="ARBA00022741"/>
    </source>
</evidence>
<dbReference type="SUPFAM" id="SSF56112">
    <property type="entry name" value="Protein kinase-like (PK-like)"/>
    <property type="match status" value="1"/>
</dbReference>
<feature type="domain" description="ABC1 atypical kinase-like" evidence="5">
    <location>
        <begin position="21"/>
        <end position="266"/>
    </location>
</feature>
<dbReference type="GO" id="GO:0006744">
    <property type="term" value="P:ubiquinone biosynthetic process"/>
    <property type="evidence" value="ECO:0007669"/>
    <property type="project" value="TreeGrafter"/>
</dbReference>
<comment type="similarity">
    <text evidence="1">Belongs to the protein kinase superfamily. ADCK protein kinase family.</text>
</comment>
<keyword evidence="4" id="KW-0067">ATP-binding</keyword>
<dbReference type="GO" id="GO:0005524">
    <property type="term" value="F:ATP binding"/>
    <property type="evidence" value="ECO:0007669"/>
    <property type="project" value="UniProtKB-KW"/>
</dbReference>
<protein>
    <recommendedName>
        <fullName evidence="5">ABC1 atypical kinase-like domain-containing protein</fullName>
    </recommendedName>
</protein>
<name>A0A7S4J0P2_9STRA</name>
<evidence type="ECO:0000256" key="4">
    <source>
        <dbReference type="ARBA" id="ARBA00022840"/>
    </source>
</evidence>
<reference evidence="6" key="1">
    <citation type="submission" date="2021-01" db="EMBL/GenBank/DDBJ databases">
        <authorList>
            <person name="Corre E."/>
            <person name="Pelletier E."/>
            <person name="Niang G."/>
            <person name="Scheremetjew M."/>
            <person name="Finn R."/>
            <person name="Kale V."/>
            <person name="Holt S."/>
            <person name="Cochrane G."/>
            <person name="Meng A."/>
            <person name="Brown T."/>
            <person name="Cohen L."/>
        </authorList>
    </citation>
    <scope>NUCLEOTIDE SEQUENCE</scope>
    <source>
        <strain evidence="6">Isolate 1302-5</strain>
    </source>
</reference>
<dbReference type="InterPro" id="IPR051409">
    <property type="entry name" value="Atypical_kinase_ADCK"/>
</dbReference>
<dbReference type="PANTHER" id="PTHR43851">
    <property type="match status" value="1"/>
</dbReference>